<accession>A0A0U2PJN9</accession>
<dbReference type="AlphaFoldDB" id="A0A0U2PJN9"/>
<protein>
    <submittedName>
        <fullName evidence="2">Uncharacterized protein</fullName>
    </submittedName>
</protein>
<sequence>MTNDINRNQNIERSINMIAAFRQKYSEVKRLGFIQVLMSVWIPIFLALLALALKSQIITGMLGISHRDISVYVSIYCVFIALADLFLFNRLIDSGKELAAKIQEQFDTSVFGMPWNTTLAGIKPDDEIINSLKNKFYRVNSNKREHLTNWYNPKVADVDKNKGVLLCQRMNLYWDKAIRETVNERTLISLVCWCTFVLVVALIQDLSLQTFLLTAVCPLIPILIYSLKLITDNRKSITTLTRLKEVLESTWMDATNRHLTLAKLREVQNEIYQHRKTNRPISDRFYWKRKDDFENDAQYSIEQMIDEIEGHQTA</sequence>
<evidence type="ECO:0000256" key="1">
    <source>
        <dbReference type="SAM" id="Phobius"/>
    </source>
</evidence>
<evidence type="ECO:0000313" key="3">
    <source>
        <dbReference type="Proteomes" id="UP000068447"/>
    </source>
</evidence>
<dbReference type="RefSeq" id="WP_062482790.1">
    <property type="nucleotide sequence ID" value="NZ_CP013650.1"/>
</dbReference>
<feature type="transmembrane region" description="Helical" evidence="1">
    <location>
        <begin position="210"/>
        <end position="227"/>
    </location>
</feature>
<name>A0A0U2PJN9_9ALTE</name>
<dbReference type="Pfam" id="PF18159">
    <property type="entry name" value="S_4TM"/>
    <property type="match status" value="1"/>
</dbReference>
<proteinExistence type="predicted"/>
<dbReference type="KEGG" id="lal:AT746_16865"/>
<keyword evidence="1" id="KW-0472">Membrane</keyword>
<feature type="transmembrane region" description="Helical" evidence="1">
    <location>
        <begin position="73"/>
        <end position="92"/>
    </location>
</feature>
<dbReference type="InterPro" id="IPR049920">
    <property type="entry name" value="IK1_05631-like"/>
</dbReference>
<gene>
    <name evidence="2" type="ORF">AT746_16865</name>
</gene>
<keyword evidence="1" id="KW-1133">Transmembrane helix</keyword>
<reference evidence="2 3" key="1">
    <citation type="submission" date="2015-12" db="EMBL/GenBank/DDBJ databases">
        <title>Complete genome of Lacimicrobium alkaliphilum KCTC 32984.</title>
        <authorList>
            <person name="Kim S.-G."/>
            <person name="Lee Y.-J."/>
        </authorList>
    </citation>
    <scope>NUCLEOTIDE SEQUENCE [LARGE SCALE GENOMIC DNA]</scope>
    <source>
        <strain evidence="2 3">YelD216</strain>
    </source>
</reference>
<dbReference type="EMBL" id="CP013650">
    <property type="protein sequence ID" value="ALS99773.1"/>
    <property type="molecule type" value="Genomic_DNA"/>
</dbReference>
<dbReference type="OrthoDB" id="2943409at2"/>
<evidence type="ECO:0000313" key="2">
    <source>
        <dbReference type="EMBL" id="ALS99773.1"/>
    </source>
</evidence>
<feature type="transmembrane region" description="Helical" evidence="1">
    <location>
        <begin position="186"/>
        <end position="204"/>
    </location>
</feature>
<organism evidence="2 3">
    <name type="scientific">Lacimicrobium alkaliphilum</name>
    <dbReference type="NCBI Taxonomy" id="1526571"/>
    <lineage>
        <taxon>Bacteria</taxon>
        <taxon>Pseudomonadati</taxon>
        <taxon>Pseudomonadota</taxon>
        <taxon>Gammaproteobacteria</taxon>
        <taxon>Alteromonadales</taxon>
        <taxon>Alteromonadaceae</taxon>
        <taxon>Lacimicrobium</taxon>
    </lineage>
</organism>
<dbReference type="Proteomes" id="UP000068447">
    <property type="component" value="Chromosome"/>
</dbReference>
<keyword evidence="1" id="KW-0812">Transmembrane</keyword>
<feature type="transmembrane region" description="Helical" evidence="1">
    <location>
        <begin position="31"/>
        <end position="53"/>
    </location>
</feature>
<keyword evidence="3" id="KW-1185">Reference proteome</keyword>